<accession>A0A5J5RM71</accession>
<evidence type="ECO:0000313" key="8">
    <source>
        <dbReference type="Proteomes" id="UP000327439"/>
    </source>
</evidence>
<evidence type="ECO:0000256" key="5">
    <source>
        <dbReference type="ARBA" id="ARBA00023136"/>
    </source>
</evidence>
<name>A0A5J5RM71_GOSBA</name>
<protein>
    <recommendedName>
        <fullName evidence="9">Major facilitator superfamily (MFS) profile domain-containing protein</fullName>
    </recommendedName>
</protein>
<dbReference type="Gene3D" id="1.20.1250.20">
    <property type="entry name" value="MFS general substrate transporter like domains"/>
    <property type="match status" value="2"/>
</dbReference>
<proteinExistence type="inferred from homology"/>
<evidence type="ECO:0000256" key="4">
    <source>
        <dbReference type="ARBA" id="ARBA00022989"/>
    </source>
</evidence>
<feature type="transmembrane region" description="Helical" evidence="6">
    <location>
        <begin position="209"/>
        <end position="230"/>
    </location>
</feature>
<evidence type="ECO:0000256" key="6">
    <source>
        <dbReference type="SAM" id="Phobius"/>
    </source>
</evidence>
<feature type="transmembrane region" description="Helical" evidence="6">
    <location>
        <begin position="128"/>
        <end position="152"/>
    </location>
</feature>
<reference evidence="7" key="1">
    <citation type="submission" date="2019-06" db="EMBL/GenBank/DDBJ databases">
        <title>WGS assembly of Gossypium barbadense.</title>
        <authorList>
            <person name="Chen Z.J."/>
            <person name="Sreedasyam A."/>
            <person name="Ando A."/>
            <person name="Song Q."/>
            <person name="De L."/>
            <person name="Hulse-Kemp A."/>
            <person name="Ding M."/>
            <person name="Ye W."/>
            <person name="Kirkbride R."/>
            <person name="Jenkins J."/>
            <person name="Plott C."/>
            <person name="Lovell J."/>
            <person name="Lin Y.-M."/>
            <person name="Vaughn R."/>
            <person name="Liu B."/>
            <person name="Li W."/>
            <person name="Simpson S."/>
            <person name="Scheffler B."/>
            <person name="Saski C."/>
            <person name="Grover C."/>
            <person name="Hu G."/>
            <person name="Conover J."/>
            <person name="Carlson J."/>
            <person name="Shu S."/>
            <person name="Boston L."/>
            <person name="Williams M."/>
            <person name="Peterson D."/>
            <person name="Mcgee K."/>
            <person name="Jones D."/>
            <person name="Wendel J."/>
            <person name="Stelly D."/>
            <person name="Grimwood J."/>
            <person name="Schmutz J."/>
        </authorList>
    </citation>
    <scope>NUCLEOTIDE SEQUENCE [LARGE SCALE GENOMIC DNA]</scope>
    <source>
        <strain evidence="7">1400233.01</strain>
    </source>
</reference>
<comment type="similarity">
    <text evidence="2">Belongs to the major facilitator superfamily. Proton-dependent oligopeptide transporter (POT/PTR) (TC 2.A.17) family.</text>
</comment>
<feature type="transmembrane region" description="Helical" evidence="6">
    <location>
        <begin position="181"/>
        <end position="203"/>
    </location>
</feature>
<dbReference type="PANTHER" id="PTHR11654">
    <property type="entry name" value="OLIGOPEPTIDE TRANSPORTER-RELATED"/>
    <property type="match status" value="1"/>
</dbReference>
<dbReference type="EMBL" id="CM018219">
    <property type="protein sequence ID" value="KAB2030789.1"/>
    <property type="molecule type" value="Genomic_DNA"/>
</dbReference>
<dbReference type="GO" id="GO:0016020">
    <property type="term" value="C:membrane"/>
    <property type="evidence" value="ECO:0007669"/>
    <property type="project" value="UniProtKB-SubCell"/>
</dbReference>
<evidence type="ECO:0000256" key="1">
    <source>
        <dbReference type="ARBA" id="ARBA00004141"/>
    </source>
</evidence>
<feature type="transmembrane region" description="Helical" evidence="6">
    <location>
        <begin position="105"/>
        <end position="122"/>
    </location>
</feature>
<feature type="transmembrane region" description="Helical" evidence="6">
    <location>
        <begin position="292"/>
        <end position="312"/>
    </location>
</feature>
<feature type="transmembrane region" description="Helical" evidence="6">
    <location>
        <begin position="251"/>
        <end position="272"/>
    </location>
</feature>
<gene>
    <name evidence="7" type="ORF">ES319_D05G257400v1</name>
</gene>
<reference evidence="8" key="2">
    <citation type="journal article" date="2020" name="Nat. Genet.">
        <title>Genomic diversifications of five Gossypium allopolyploid species and their impact on cotton improvement.</title>
        <authorList>
            <person name="Chen Z.J."/>
            <person name="Sreedasyam A."/>
            <person name="Ando A."/>
            <person name="Song Q."/>
            <person name="De Santiago L.M."/>
            <person name="Hulse-Kemp A.M."/>
            <person name="Ding M."/>
            <person name="Ye W."/>
            <person name="Kirkbride R.C."/>
            <person name="Jenkins J."/>
            <person name="Plott C."/>
            <person name="Lovell J."/>
            <person name="Lin Y.M."/>
            <person name="Vaughn R."/>
            <person name="Liu B."/>
            <person name="Simpson S."/>
            <person name="Scheffler B.E."/>
            <person name="Wen L."/>
            <person name="Saski C.A."/>
            <person name="Grover C.E."/>
            <person name="Hu G."/>
            <person name="Conover J.L."/>
            <person name="Carlson J.W."/>
            <person name="Shu S."/>
            <person name="Boston L.B."/>
            <person name="Williams M."/>
            <person name="Peterson D.G."/>
            <person name="McGee K."/>
            <person name="Jones D.C."/>
            <person name="Wendel J.F."/>
            <person name="Stelly D.M."/>
            <person name="Grimwood J."/>
            <person name="Schmutz J."/>
        </authorList>
    </citation>
    <scope>NUCLEOTIDE SEQUENCE [LARGE SCALE GENOMIC DNA]</scope>
    <source>
        <strain evidence="8">cv. 3-79</strain>
    </source>
</reference>
<dbReference type="Proteomes" id="UP000327439">
    <property type="component" value="Chromosome D05"/>
</dbReference>
<dbReference type="InterPro" id="IPR000109">
    <property type="entry name" value="POT_fam"/>
</dbReference>
<keyword evidence="8" id="KW-1185">Reference proteome</keyword>
<dbReference type="OrthoDB" id="975446at2759"/>
<feature type="transmembrane region" description="Helical" evidence="6">
    <location>
        <begin position="36"/>
        <end position="61"/>
    </location>
</feature>
<dbReference type="EMBL" id="CM018219">
    <property type="protein sequence ID" value="KAB2030790.1"/>
    <property type="molecule type" value="Genomic_DNA"/>
</dbReference>
<dbReference type="AlphaFoldDB" id="A0A5J5RM71"/>
<dbReference type="SUPFAM" id="SSF103473">
    <property type="entry name" value="MFS general substrate transporter"/>
    <property type="match status" value="1"/>
</dbReference>
<keyword evidence="3 6" id="KW-0812">Transmembrane</keyword>
<keyword evidence="5 6" id="KW-0472">Membrane</keyword>
<evidence type="ECO:0000256" key="2">
    <source>
        <dbReference type="ARBA" id="ARBA00005982"/>
    </source>
</evidence>
<sequence>MIINTCKNSDSVAKMLLEMRQEVSNWASYYICFSKAALFISGLVFSHAFVEHAFFFVLITYITSNWKSYRLPIAAAIVNAQEGASLLVAAIVAYVADERLGRFKVVGYTTAAFITGLVILCFEYKDSRIFYVALLLVTLGKGGLSPTLKAFLKDQFGRNQNSQVAEAEYQNRERAEARHQFWWCTSWFLGVLIFTIVSISSRLSLKKPILISSIITGTASLFFVQGIRCYSKEPPERKITLQIMNGWRRLVPFWITLLVYCLVEAAGTTFFLEQSDYLENGIGNGFRIPLNYFSVLSSLTTFVTKGLVDFVTSKLCNKNQRKRAFVVRITLGMLVSFLCCITAWKVEVRRLKLIKEYEIPKSEVEKIPMSILWLTPQYLLLGIMSGLVEAGIEGCFYNLVPGSMKVYELLFKEIVMGMGKFLSILTIFAFRGWFGDESSTSHLDRYFLMLAMISLGSLAFFSVAAYASYWKIAPEEDVVGSNMEMEEGLAQAPPASSSGEPLGNPSSAEQLITQEFSTKRVLKGASSPPYFPLHGDSMATSGWNDFGRKSLRNRSFGNRVQKGGGVIADPINCKT</sequence>
<feature type="transmembrane region" description="Helical" evidence="6">
    <location>
        <begin position="324"/>
        <end position="344"/>
    </location>
</feature>
<comment type="subcellular location">
    <subcellularLocation>
        <location evidence="1">Membrane</location>
        <topology evidence="1">Multi-pass membrane protein</topology>
    </subcellularLocation>
</comment>
<feature type="transmembrane region" description="Helical" evidence="6">
    <location>
        <begin position="378"/>
        <end position="397"/>
    </location>
</feature>
<evidence type="ECO:0008006" key="9">
    <source>
        <dbReference type="Google" id="ProtNLM"/>
    </source>
</evidence>
<organism evidence="7">
    <name type="scientific">Gossypium barbadense</name>
    <name type="common">Sea Island cotton</name>
    <name type="synonym">Hibiscus barbadensis</name>
    <dbReference type="NCBI Taxonomy" id="3634"/>
    <lineage>
        <taxon>Eukaryota</taxon>
        <taxon>Viridiplantae</taxon>
        <taxon>Streptophyta</taxon>
        <taxon>Embryophyta</taxon>
        <taxon>Tracheophyta</taxon>
        <taxon>Spermatophyta</taxon>
        <taxon>Magnoliopsida</taxon>
        <taxon>eudicotyledons</taxon>
        <taxon>Gunneridae</taxon>
        <taxon>Pentapetalae</taxon>
        <taxon>rosids</taxon>
        <taxon>malvids</taxon>
        <taxon>Malvales</taxon>
        <taxon>Malvaceae</taxon>
        <taxon>Malvoideae</taxon>
        <taxon>Gossypium</taxon>
    </lineage>
</organism>
<keyword evidence="4 6" id="KW-1133">Transmembrane helix</keyword>
<feature type="transmembrane region" description="Helical" evidence="6">
    <location>
        <begin position="73"/>
        <end position="96"/>
    </location>
</feature>
<dbReference type="GO" id="GO:0022857">
    <property type="term" value="F:transmembrane transporter activity"/>
    <property type="evidence" value="ECO:0007669"/>
    <property type="project" value="InterPro"/>
</dbReference>
<feature type="transmembrane region" description="Helical" evidence="6">
    <location>
        <begin position="409"/>
        <end position="434"/>
    </location>
</feature>
<evidence type="ECO:0000256" key="3">
    <source>
        <dbReference type="ARBA" id="ARBA00022692"/>
    </source>
</evidence>
<dbReference type="Pfam" id="PF00854">
    <property type="entry name" value="PTR2"/>
    <property type="match status" value="1"/>
</dbReference>
<dbReference type="InterPro" id="IPR036259">
    <property type="entry name" value="MFS_trans_sf"/>
</dbReference>
<feature type="transmembrane region" description="Helical" evidence="6">
    <location>
        <begin position="446"/>
        <end position="467"/>
    </location>
</feature>
<evidence type="ECO:0000313" key="7">
    <source>
        <dbReference type="EMBL" id="KAB2030789.1"/>
    </source>
</evidence>